<evidence type="ECO:0000256" key="6">
    <source>
        <dbReference type="RuleBase" id="RU367151"/>
    </source>
</evidence>
<dbReference type="SUPFAM" id="SSF48173">
    <property type="entry name" value="Cryptochrome/photolyase FAD-binding domain"/>
    <property type="match status" value="1"/>
</dbReference>
<dbReference type="PANTHER" id="PTHR11455:SF22">
    <property type="entry name" value="CRYPTOCHROME DASH"/>
    <property type="match status" value="1"/>
</dbReference>
<dbReference type="SUPFAM" id="SSF52425">
    <property type="entry name" value="Cryptochrome/photolyase, N-terminal domain"/>
    <property type="match status" value="1"/>
</dbReference>
<dbReference type="Pfam" id="PF03441">
    <property type="entry name" value="FAD_binding_7"/>
    <property type="match status" value="1"/>
</dbReference>
<dbReference type="PANTHER" id="PTHR11455">
    <property type="entry name" value="CRYPTOCHROME"/>
    <property type="match status" value="1"/>
</dbReference>
<keyword evidence="5 6" id="KW-0157">Chromophore</keyword>
<evidence type="ECO:0000256" key="2">
    <source>
        <dbReference type="ARBA" id="ARBA00017881"/>
    </source>
</evidence>
<dbReference type="Proteomes" id="UP000186206">
    <property type="component" value="Unassembled WGS sequence"/>
</dbReference>
<organism evidence="8 9">
    <name type="scientific">Vibrio ponticus</name>
    <dbReference type="NCBI Taxonomy" id="265668"/>
    <lineage>
        <taxon>Bacteria</taxon>
        <taxon>Pseudomonadati</taxon>
        <taxon>Pseudomonadota</taxon>
        <taxon>Gammaproteobacteria</taxon>
        <taxon>Vibrionales</taxon>
        <taxon>Vibrionaceae</taxon>
        <taxon>Vibrio</taxon>
    </lineage>
</organism>
<evidence type="ECO:0000256" key="1">
    <source>
        <dbReference type="ARBA" id="ARBA00005862"/>
    </source>
</evidence>
<keyword evidence="9" id="KW-1185">Reference proteome</keyword>
<dbReference type="InterPro" id="IPR036134">
    <property type="entry name" value="Crypto/Photolyase_FAD-like_sf"/>
</dbReference>
<dbReference type="InterPro" id="IPR014729">
    <property type="entry name" value="Rossmann-like_a/b/a_fold"/>
</dbReference>
<dbReference type="InterPro" id="IPR002081">
    <property type="entry name" value="Cryptochrome/DNA_photolyase_1"/>
</dbReference>
<dbReference type="InterPro" id="IPR005101">
    <property type="entry name" value="Cryptochr/Photolyase_FAD-bd"/>
</dbReference>
<evidence type="ECO:0000313" key="9">
    <source>
        <dbReference type="Proteomes" id="UP000186206"/>
    </source>
</evidence>
<dbReference type="InterPro" id="IPR006050">
    <property type="entry name" value="DNA_photolyase_N"/>
</dbReference>
<gene>
    <name evidence="8" type="ORF">BIY21_10860</name>
</gene>
<proteinExistence type="inferred from homology"/>
<evidence type="ECO:0000256" key="4">
    <source>
        <dbReference type="ARBA" id="ARBA00022827"/>
    </source>
</evidence>
<sequence length="438" mass="50474">MRKEKIGVYWFTNDLRLNDNALLDRAAREVDKLICLFCLPPFSEYLQHFTSESKFGDARQRFLIQTLNGLDESLAEYGQHLVVVDAHPFSALSHLCSEDAITHLYCQDFVSSDEQLVIEHIRAYFPRVKITQLQQSTLFQQSDLPFALEELPSSFTKFRKQVETIVPSQVSSEIFQLPRPAKHTLNATVLPGLVISSEDLFIGGESFALAHAMCYFSTSFASNYKQTRNELDGKEYSTKFSPWLANGSISVRQVMEMLTQYEKRNGSNESTYWIYFELLWREYFHWYALKYGKKLFRFSGVKGKASLATFYPQRFKQWKIGATAFPLVNACMKQLNQTGYMSNRGRQLVASCLIHELGIDWRYGAAYFETQLIDYDVASNWGNWQYIAGVGASNMPRRFDQAKQAMLYDPEGKFVRCWKGDSDLGTDSVDMVDWPIRA</sequence>
<comment type="caution">
    <text evidence="8">The sequence shown here is derived from an EMBL/GenBank/DDBJ whole genome shotgun (WGS) entry which is preliminary data.</text>
</comment>
<dbReference type="Gene3D" id="1.25.40.80">
    <property type="match status" value="1"/>
</dbReference>
<dbReference type="EMBL" id="MJMI01000083">
    <property type="protein sequence ID" value="OLQ93810.1"/>
    <property type="molecule type" value="Genomic_DNA"/>
</dbReference>
<evidence type="ECO:0000259" key="7">
    <source>
        <dbReference type="PROSITE" id="PS51645"/>
    </source>
</evidence>
<dbReference type="Gene3D" id="1.10.579.10">
    <property type="entry name" value="DNA Cyclobutane Dipyrimidine Photolyase, subunit A, domain 3"/>
    <property type="match status" value="1"/>
</dbReference>
<dbReference type="InterPro" id="IPR036155">
    <property type="entry name" value="Crypto/Photolyase_N_sf"/>
</dbReference>
<reference evidence="8 9" key="1">
    <citation type="submission" date="2016-09" db="EMBL/GenBank/DDBJ databases">
        <title>Genomic Taxonomy of the Vibrionaceae.</title>
        <authorList>
            <person name="Gonzalez-Castillo A."/>
            <person name="Gomez-Gil B."/>
            <person name="Enciso-Ibarra K."/>
        </authorList>
    </citation>
    <scope>NUCLEOTIDE SEQUENCE [LARGE SCALE GENOMIC DNA]</scope>
    <source>
        <strain evidence="8 9">CAIM 1731</strain>
    </source>
</reference>
<dbReference type="RefSeq" id="WP_075649110.1">
    <property type="nucleotide sequence ID" value="NZ_AP019657.1"/>
</dbReference>
<protein>
    <recommendedName>
        <fullName evidence="2 6">Cryptochrome DASH</fullName>
    </recommendedName>
</protein>
<feature type="domain" description="Photolyase/cryptochrome alpha/beta" evidence="7">
    <location>
        <begin position="5"/>
        <end position="138"/>
    </location>
</feature>
<dbReference type="PRINTS" id="PR00147">
    <property type="entry name" value="DNAPHOTLYASE"/>
</dbReference>
<comment type="cofactor">
    <cofactor evidence="6">
        <name>(6R)-5,10-methylene-5,6,7,8-tetrahydrofolate</name>
        <dbReference type="ChEBI" id="CHEBI:15636"/>
    </cofactor>
    <text evidence="6">Binds 1 5,10-methenyltetrahydrofolate (MTHF) per subunit.</text>
</comment>
<name>A0ABX3FJ51_9VIBR</name>
<comment type="cofactor">
    <cofactor evidence="6">
        <name>FAD</name>
        <dbReference type="ChEBI" id="CHEBI:57692"/>
    </cofactor>
    <text evidence="6">Binds 1 FAD per subunit.</text>
</comment>
<keyword evidence="3 6" id="KW-0285">Flavoprotein</keyword>
<evidence type="ECO:0000313" key="8">
    <source>
        <dbReference type="EMBL" id="OLQ93810.1"/>
    </source>
</evidence>
<accession>A0ABX3FJ51</accession>
<dbReference type="NCBIfam" id="TIGR02765">
    <property type="entry name" value="crypto_DASH"/>
    <property type="match status" value="1"/>
</dbReference>
<dbReference type="PROSITE" id="PS51645">
    <property type="entry name" value="PHR_CRY_ALPHA_BETA"/>
    <property type="match status" value="1"/>
</dbReference>
<evidence type="ECO:0000256" key="3">
    <source>
        <dbReference type="ARBA" id="ARBA00022630"/>
    </source>
</evidence>
<dbReference type="Gene3D" id="3.40.50.620">
    <property type="entry name" value="HUPs"/>
    <property type="match status" value="1"/>
</dbReference>
<evidence type="ECO:0000256" key="5">
    <source>
        <dbReference type="ARBA" id="ARBA00022991"/>
    </source>
</evidence>
<comment type="similarity">
    <text evidence="1 6">Belongs to the DNA photolyase class-1 family.</text>
</comment>
<comment type="function">
    <text evidence="6">May have a photoreceptor function.</text>
</comment>
<dbReference type="InterPro" id="IPR014133">
    <property type="entry name" value="Cry_DASH"/>
</dbReference>
<dbReference type="Pfam" id="PF00875">
    <property type="entry name" value="DNA_photolyase"/>
    <property type="match status" value="1"/>
</dbReference>
<keyword evidence="4 6" id="KW-0274">FAD</keyword>